<reference evidence="2 3" key="1">
    <citation type="submission" date="2016-10" db="EMBL/GenBank/DDBJ databases">
        <authorList>
            <person name="de Groot N.N."/>
        </authorList>
    </citation>
    <scope>NUCLEOTIDE SEQUENCE [LARGE SCALE GENOMIC DNA]</scope>
    <source>
        <strain evidence="2 3">CGMCC 4.2026</strain>
    </source>
</reference>
<keyword evidence="3" id="KW-1185">Reference proteome</keyword>
<dbReference type="AlphaFoldDB" id="A0A1H8DVR3"/>
<organism evidence="2 3">
    <name type="scientific">Actinacidiphila rubida</name>
    <dbReference type="NCBI Taxonomy" id="310780"/>
    <lineage>
        <taxon>Bacteria</taxon>
        <taxon>Bacillati</taxon>
        <taxon>Actinomycetota</taxon>
        <taxon>Actinomycetes</taxon>
        <taxon>Kitasatosporales</taxon>
        <taxon>Streptomycetaceae</taxon>
        <taxon>Actinacidiphila</taxon>
    </lineage>
</organism>
<sequence length="94" mass="10765">MISMSLLAADDEPFEFVTEIGTEGYELRKVAQYMDGRLVCVDREHPRRAGVQLGSNRVPSWTELKADDDLHVEETSAEFFERRWKEGITGFIGQ</sequence>
<proteinExistence type="predicted"/>
<dbReference type="EMBL" id="FODD01000001">
    <property type="protein sequence ID" value="SEN11389.1"/>
    <property type="molecule type" value="Genomic_DNA"/>
</dbReference>
<evidence type="ECO:0000313" key="3">
    <source>
        <dbReference type="Proteomes" id="UP000181951"/>
    </source>
</evidence>
<gene>
    <name evidence="2" type="ORF">SAMN05216267_1001327</name>
</gene>
<name>A0A1H8DVR3_9ACTN</name>
<accession>A0A1H8DVR3</accession>
<evidence type="ECO:0000313" key="2">
    <source>
        <dbReference type="EMBL" id="SEN11389.1"/>
    </source>
</evidence>
<evidence type="ECO:0000259" key="1">
    <source>
        <dbReference type="Pfam" id="PF21812"/>
    </source>
</evidence>
<feature type="domain" description="DUF6881" evidence="1">
    <location>
        <begin position="9"/>
        <end position="86"/>
    </location>
</feature>
<dbReference type="InterPro" id="IPR049248">
    <property type="entry name" value="DUF6881"/>
</dbReference>
<dbReference type="Proteomes" id="UP000181951">
    <property type="component" value="Unassembled WGS sequence"/>
</dbReference>
<protein>
    <recommendedName>
        <fullName evidence="1">DUF6881 domain-containing protein</fullName>
    </recommendedName>
</protein>
<dbReference type="Pfam" id="PF21812">
    <property type="entry name" value="DUF6881"/>
    <property type="match status" value="1"/>
</dbReference>